<dbReference type="EMBL" id="SRXU01000005">
    <property type="protein sequence ID" value="TGX41595.1"/>
    <property type="molecule type" value="Genomic_DNA"/>
</dbReference>
<accession>A0A4S1WH53</accession>
<dbReference type="RefSeq" id="WP_135985731.1">
    <property type="nucleotide sequence ID" value="NZ_JAASQM010000003.1"/>
</dbReference>
<comment type="caution">
    <text evidence="6">The sequence shown here is derived from an EMBL/GenBank/DDBJ whole genome shotgun (WGS) entry which is preliminary data.</text>
</comment>
<dbReference type="OrthoDB" id="9795242at2"/>
<evidence type="ECO:0000313" key="6">
    <source>
        <dbReference type="EMBL" id="TGX41595.1"/>
    </source>
</evidence>
<dbReference type="AlphaFoldDB" id="A0A4S1WH53"/>
<evidence type="ECO:0000256" key="1">
    <source>
        <dbReference type="ARBA" id="ARBA00023015"/>
    </source>
</evidence>
<dbReference type="SUPFAM" id="SSF48498">
    <property type="entry name" value="Tetracyclin repressor-like, C-terminal domain"/>
    <property type="match status" value="1"/>
</dbReference>
<dbReference type="PANTHER" id="PTHR47506">
    <property type="entry name" value="TRANSCRIPTIONAL REGULATORY PROTEIN"/>
    <property type="match status" value="1"/>
</dbReference>
<proteinExistence type="predicted"/>
<evidence type="ECO:0000256" key="2">
    <source>
        <dbReference type="ARBA" id="ARBA00023125"/>
    </source>
</evidence>
<dbReference type="PROSITE" id="PS50977">
    <property type="entry name" value="HTH_TETR_2"/>
    <property type="match status" value="1"/>
</dbReference>
<keyword evidence="1" id="KW-0805">Transcription regulation</keyword>
<evidence type="ECO:0000256" key="4">
    <source>
        <dbReference type="PROSITE-ProRule" id="PRU00335"/>
    </source>
</evidence>
<feature type="domain" description="HTH tetR-type" evidence="5">
    <location>
        <begin position="11"/>
        <end position="71"/>
    </location>
</feature>
<dbReference type="InterPro" id="IPR001647">
    <property type="entry name" value="HTH_TetR"/>
</dbReference>
<reference evidence="6 7" key="1">
    <citation type="submission" date="2019-04" db="EMBL/GenBank/DDBJ databases">
        <title>Sphingomonas psychrotolerans sp. nov., isolated from soil in the Tianshan Mountains, Xinjiang, China.</title>
        <authorList>
            <person name="Luo Y."/>
            <person name="Sheng H."/>
        </authorList>
    </citation>
    <scope>NUCLEOTIDE SEQUENCE [LARGE SCALE GENOMIC DNA]</scope>
    <source>
        <strain evidence="6 7">KIS18-15</strain>
    </source>
</reference>
<protein>
    <submittedName>
        <fullName evidence="6">TetR/AcrR family transcriptional regulator</fullName>
    </submittedName>
</protein>
<dbReference type="InterPro" id="IPR009057">
    <property type="entry name" value="Homeodomain-like_sf"/>
</dbReference>
<keyword evidence="2 4" id="KW-0238">DNA-binding</keyword>
<organism evidence="6 7">
    <name type="scientific">Sphingomonas naasensis</name>
    <dbReference type="NCBI Taxonomy" id="1344951"/>
    <lineage>
        <taxon>Bacteria</taxon>
        <taxon>Pseudomonadati</taxon>
        <taxon>Pseudomonadota</taxon>
        <taxon>Alphaproteobacteria</taxon>
        <taxon>Sphingomonadales</taxon>
        <taxon>Sphingomonadaceae</taxon>
        <taxon>Sphingomonas</taxon>
    </lineage>
</organism>
<dbReference type="Proteomes" id="UP000309848">
    <property type="component" value="Unassembled WGS sequence"/>
</dbReference>
<evidence type="ECO:0000259" key="5">
    <source>
        <dbReference type="PROSITE" id="PS50977"/>
    </source>
</evidence>
<dbReference type="SUPFAM" id="SSF46689">
    <property type="entry name" value="Homeodomain-like"/>
    <property type="match status" value="1"/>
</dbReference>
<evidence type="ECO:0000256" key="3">
    <source>
        <dbReference type="ARBA" id="ARBA00023163"/>
    </source>
</evidence>
<dbReference type="Gene3D" id="1.10.357.10">
    <property type="entry name" value="Tetracycline Repressor, domain 2"/>
    <property type="match status" value="1"/>
</dbReference>
<keyword evidence="7" id="KW-1185">Reference proteome</keyword>
<dbReference type="InterPro" id="IPR036271">
    <property type="entry name" value="Tet_transcr_reg_TetR-rel_C_sf"/>
</dbReference>
<keyword evidence="3" id="KW-0804">Transcription</keyword>
<sequence>MTTRARGRPRSFDPDQALRRATERFRTYGFAGTSLDELSEATGLARPSLAAAFGDKRALYLAAIDRLTARVERQLRSLGELGLPPRDLVERLLAGAIDLYLTGTDGPEGCLIINTAATQAAADPLVRDKVAAFLAIEDARVAELLAAAGSSAPEAQGRLVASVLHSLSVRARGGAPRAELLAIARDCADLIGGPATTS</sequence>
<feature type="DNA-binding region" description="H-T-H motif" evidence="4">
    <location>
        <begin position="34"/>
        <end position="53"/>
    </location>
</feature>
<gene>
    <name evidence="6" type="ORF">E5A74_13355</name>
</gene>
<dbReference type="GO" id="GO:0003677">
    <property type="term" value="F:DNA binding"/>
    <property type="evidence" value="ECO:0007669"/>
    <property type="project" value="UniProtKB-UniRule"/>
</dbReference>
<dbReference type="Gene3D" id="1.10.10.60">
    <property type="entry name" value="Homeodomain-like"/>
    <property type="match status" value="1"/>
</dbReference>
<dbReference type="PANTHER" id="PTHR47506:SF1">
    <property type="entry name" value="HTH-TYPE TRANSCRIPTIONAL REGULATOR YJDC"/>
    <property type="match status" value="1"/>
</dbReference>
<dbReference type="Pfam" id="PF00440">
    <property type="entry name" value="TetR_N"/>
    <property type="match status" value="1"/>
</dbReference>
<name>A0A4S1WH53_9SPHN</name>
<evidence type="ECO:0000313" key="7">
    <source>
        <dbReference type="Proteomes" id="UP000309848"/>
    </source>
</evidence>